<accession>A0A0B7JZX6</accession>
<protein>
    <submittedName>
        <fullName evidence="2">Uncharacterized protein</fullName>
    </submittedName>
</protein>
<evidence type="ECO:0000313" key="2">
    <source>
        <dbReference type="EMBL" id="CEO48041.1"/>
    </source>
</evidence>
<feature type="compositionally biased region" description="Basic and acidic residues" evidence="1">
    <location>
        <begin position="26"/>
        <end position="52"/>
    </location>
</feature>
<reference evidence="2" key="1">
    <citation type="submission" date="2015-01" db="EMBL/GenBank/DDBJ databases">
        <authorList>
            <person name="Durling Mikael"/>
        </authorList>
    </citation>
    <scope>NUCLEOTIDE SEQUENCE</scope>
</reference>
<sequence length="79" mass="8745">MPEGRQSPPPERQSGQQVGTQTKNAPDSDLKSNKDWSAKERQLEEERDHLESNPKGPMEDALESKFSKGTGNPIGKNVI</sequence>
<proteinExistence type="predicted"/>
<feature type="compositionally biased region" description="Polar residues" evidence="1">
    <location>
        <begin position="13"/>
        <end position="25"/>
    </location>
</feature>
<gene>
    <name evidence="2" type="ORF">BN869_000004097_1</name>
</gene>
<dbReference type="AlphaFoldDB" id="A0A0B7JZX6"/>
<organism evidence="2">
    <name type="scientific">Bionectria ochroleuca</name>
    <name type="common">Gliocladium roseum</name>
    <dbReference type="NCBI Taxonomy" id="29856"/>
    <lineage>
        <taxon>Eukaryota</taxon>
        <taxon>Fungi</taxon>
        <taxon>Dikarya</taxon>
        <taxon>Ascomycota</taxon>
        <taxon>Pezizomycotina</taxon>
        <taxon>Sordariomycetes</taxon>
        <taxon>Hypocreomycetidae</taxon>
        <taxon>Hypocreales</taxon>
        <taxon>Bionectriaceae</taxon>
        <taxon>Clonostachys</taxon>
    </lineage>
</organism>
<name>A0A0B7JZX6_BIOOC</name>
<evidence type="ECO:0000256" key="1">
    <source>
        <dbReference type="SAM" id="MobiDB-lite"/>
    </source>
</evidence>
<dbReference type="EMBL" id="CDPU01000009">
    <property type="protein sequence ID" value="CEO48041.1"/>
    <property type="molecule type" value="Genomic_DNA"/>
</dbReference>
<feature type="region of interest" description="Disordered" evidence="1">
    <location>
        <begin position="1"/>
        <end position="79"/>
    </location>
</feature>